<keyword evidence="9" id="KW-0234">DNA repair</keyword>
<dbReference type="EC" id="3.6.1.55" evidence="12"/>
<gene>
    <name evidence="19" type="ORF">MB824_08010</name>
</gene>
<evidence type="ECO:0000313" key="19">
    <source>
        <dbReference type="EMBL" id="MCG6504439.1"/>
    </source>
</evidence>
<dbReference type="InterPro" id="IPR000086">
    <property type="entry name" value="NUDIX_hydrolase_dom"/>
</dbReference>
<comment type="similarity">
    <text evidence="2 17">Belongs to the Nudix hydrolase family.</text>
</comment>
<comment type="catalytic activity">
    <reaction evidence="11">
        <text>8-oxo-GTP + H2O = 8-oxo-GMP + diphosphate + H(+)</text>
        <dbReference type="Rhea" id="RHEA:67616"/>
        <dbReference type="ChEBI" id="CHEBI:15377"/>
        <dbReference type="ChEBI" id="CHEBI:15378"/>
        <dbReference type="ChEBI" id="CHEBI:33019"/>
        <dbReference type="ChEBI" id="CHEBI:143553"/>
        <dbReference type="ChEBI" id="CHEBI:145694"/>
    </reaction>
</comment>
<feature type="domain" description="Nudix hydrolase" evidence="18">
    <location>
        <begin position="5"/>
        <end position="134"/>
    </location>
</feature>
<dbReference type="PANTHER" id="PTHR47707:SF1">
    <property type="entry name" value="NUDIX HYDROLASE FAMILY PROTEIN"/>
    <property type="match status" value="1"/>
</dbReference>
<keyword evidence="8" id="KW-0460">Magnesium</keyword>
<evidence type="ECO:0000256" key="16">
    <source>
        <dbReference type="ARBA" id="ARBA00042798"/>
    </source>
</evidence>
<dbReference type="InterPro" id="IPR020084">
    <property type="entry name" value="NUDIX_hydrolase_CS"/>
</dbReference>
<evidence type="ECO:0000256" key="13">
    <source>
        <dbReference type="ARBA" id="ARBA00040794"/>
    </source>
</evidence>
<dbReference type="InterPro" id="IPR015797">
    <property type="entry name" value="NUDIX_hydrolase-like_dom_sf"/>
</dbReference>
<dbReference type="PANTHER" id="PTHR47707">
    <property type="entry name" value="8-OXO-DGTP DIPHOSPHATASE"/>
    <property type="match status" value="1"/>
</dbReference>
<dbReference type="Proteomes" id="UP001298424">
    <property type="component" value="Unassembled WGS sequence"/>
</dbReference>
<dbReference type="PROSITE" id="PS00893">
    <property type="entry name" value="NUDIX_BOX"/>
    <property type="match status" value="1"/>
</dbReference>
<dbReference type="Pfam" id="PF00293">
    <property type="entry name" value="NUDIX"/>
    <property type="match status" value="1"/>
</dbReference>
<comment type="caution">
    <text evidence="19">The sequence shown here is derived from an EMBL/GenBank/DDBJ whole genome shotgun (WGS) entry which is preliminary data.</text>
</comment>
<dbReference type="PRINTS" id="PR00502">
    <property type="entry name" value="NUDIXFAMILY"/>
</dbReference>
<name>A0ABS9NNR4_9NEIS</name>
<sequence>MAGVPEIRVAAGIVENDAGEFLLSSRPEGKPYAGYWEFAGGKIEAGETPLQALKREFAEELGIEILSARPWLVKIHRYEHALVNLYFFRIAPEGWRGQPEAREGQRWAWQQAGRYTVEPMLPANQALLAALAIPPQLFGSLKTGFSGCRGGQEYRVVPYRLSSDAHANIVLDYAELQTLGRLPAGKTVWVAVSSLAEFQAAQDADVLLWRVDNDKDAAALNTCLQNGTSLPLLAYADNSLWQRHGATWLEQGLHGWVRQEENEVV</sequence>
<dbReference type="SUPFAM" id="SSF55811">
    <property type="entry name" value="Nudix"/>
    <property type="match status" value="1"/>
</dbReference>
<evidence type="ECO:0000256" key="17">
    <source>
        <dbReference type="RuleBase" id="RU003476"/>
    </source>
</evidence>
<evidence type="ECO:0000256" key="4">
    <source>
        <dbReference type="ARBA" id="ARBA00022705"/>
    </source>
</evidence>
<dbReference type="PROSITE" id="PS51462">
    <property type="entry name" value="NUDIX"/>
    <property type="match status" value="1"/>
</dbReference>
<proteinExistence type="inferred from homology"/>
<evidence type="ECO:0000256" key="6">
    <source>
        <dbReference type="ARBA" id="ARBA00022763"/>
    </source>
</evidence>
<keyword evidence="5" id="KW-0479">Metal-binding</keyword>
<evidence type="ECO:0000256" key="15">
    <source>
        <dbReference type="ARBA" id="ARBA00041979"/>
    </source>
</evidence>
<evidence type="ECO:0000256" key="5">
    <source>
        <dbReference type="ARBA" id="ARBA00022723"/>
    </source>
</evidence>
<dbReference type="CDD" id="cd03425">
    <property type="entry name" value="NUDIX_MutT_NudA_like"/>
    <property type="match status" value="1"/>
</dbReference>
<evidence type="ECO:0000256" key="2">
    <source>
        <dbReference type="ARBA" id="ARBA00005582"/>
    </source>
</evidence>
<keyword evidence="20" id="KW-1185">Reference proteome</keyword>
<protein>
    <recommendedName>
        <fullName evidence="13">8-oxo-dGTP diphosphatase</fullName>
        <ecNumber evidence="12">3.6.1.55</ecNumber>
    </recommendedName>
    <alternativeName>
        <fullName evidence="16">7,8-dihydro-8-oxoguanine-triphosphatase</fullName>
    </alternativeName>
    <alternativeName>
        <fullName evidence="15">Mutator protein MutT</fullName>
    </alternativeName>
    <alternativeName>
        <fullName evidence="14">dGTP pyrophosphohydrolase</fullName>
    </alternativeName>
</protein>
<comment type="catalytic activity">
    <reaction evidence="10">
        <text>8-oxo-dGTP + H2O = 8-oxo-dGMP + diphosphate + H(+)</text>
        <dbReference type="Rhea" id="RHEA:31575"/>
        <dbReference type="ChEBI" id="CHEBI:15377"/>
        <dbReference type="ChEBI" id="CHEBI:15378"/>
        <dbReference type="ChEBI" id="CHEBI:33019"/>
        <dbReference type="ChEBI" id="CHEBI:63224"/>
        <dbReference type="ChEBI" id="CHEBI:77896"/>
        <dbReference type="EC" id="3.6.1.55"/>
    </reaction>
</comment>
<evidence type="ECO:0000256" key="9">
    <source>
        <dbReference type="ARBA" id="ARBA00023204"/>
    </source>
</evidence>
<evidence type="ECO:0000256" key="11">
    <source>
        <dbReference type="ARBA" id="ARBA00036904"/>
    </source>
</evidence>
<keyword evidence="7 17" id="KW-0378">Hydrolase</keyword>
<evidence type="ECO:0000256" key="7">
    <source>
        <dbReference type="ARBA" id="ARBA00022801"/>
    </source>
</evidence>
<evidence type="ECO:0000256" key="1">
    <source>
        <dbReference type="ARBA" id="ARBA00001946"/>
    </source>
</evidence>
<evidence type="ECO:0000256" key="8">
    <source>
        <dbReference type="ARBA" id="ARBA00022842"/>
    </source>
</evidence>
<evidence type="ECO:0000259" key="18">
    <source>
        <dbReference type="PROSITE" id="PS51462"/>
    </source>
</evidence>
<evidence type="ECO:0000256" key="10">
    <source>
        <dbReference type="ARBA" id="ARBA00035861"/>
    </source>
</evidence>
<keyword evidence="3" id="KW-0515">Mutator protein</keyword>
<reference evidence="19 20" key="1">
    <citation type="submission" date="2022-02" db="EMBL/GenBank/DDBJ databases">
        <title>Genome sequence data of Kingella unionensis sp. nov. strain CICC 24913 (CCUG 75125).</title>
        <authorList>
            <person name="Xiao M."/>
        </authorList>
    </citation>
    <scope>NUCLEOTIDE SEQUENCE [LARGE SCALE GENOMIC DNA]</scope>
    <source>
        <strain evidence="19 20">CICC 24913</strain>
    </source>
</reference>
<comment type="cofactor">
    <cofactor evidence="1">
        <name>Mg(2+)</name>
        <dbReference type="ChEBI" id="CHEBI:18420"/>
    </cofactor>
</comment>
<keyword evidence="4" id="KW-0235">DNA replication</keyword>
<organism evidence="19 20">
    <name type="scientific">Kingella pumchi</name>
    <dbReference type="NCBI Taxonomy" id="2779506"/>
    <lineage>
        <taxon>Bacteria</taxon>
        <taxon>Pseudomonadati</taxon>
        <taxon>Pseudomonadota</taxon>
        <taxon>Betaproteobacteria</taxon>
        <taxon>Neisseriales</taxon>
        <taxon>Neisseriaceae</taxon>
        <taxon>Kingella</taxon>
    </lineage>
</organism>
<dbReference type="InterPro" id="IPR020476">
    <property type="entry name" value="Nudix_hydrolase"/>
</dbReference>
<evidence type="ECO:0000256" key="14">
    <source>
        <dbReference type="ARBA" id="ARBA00041592"/>
    </source>
</evidence>
<dbReference type="EMBL" id="JAKOOW010000026">
    <property type="protein sequence ID" value="MCG6504439.1"/>
    <property type="molecule type" value="Genomic_DNA"/>
</dbReference>
<dbReference type="Gene3D" id="3.90.79.10">
    <property type="entry name" value="Nucleoside Triphosphate Pyrophosphohydrolase"/>
    <property type="match status" value="1"/>
</dbReference>
<dbReference type="RefSeq" id="WP_238747881.1">
    <property type="nucleotide sequence ID" value="NZ_JAKOOW010000026.1"/>
</dbReference>
<evidence type="ECO:0000256" key="12">
    <source>
        <dbReference type="ARBA" id="ARBA00038905"/>
    </source>
</evidence>
<accession>A0ABS9NNR4</accession>
<evidence type="ECO:0000313" key="20">
    <source>
        <dbReference type="Proteomes" id="UP001298424"/>
    </source>
</evidence>
<dbReference type="InterPro" id="IPR047127">
    <property type="entry name" value="MutT-like"/>
</dbReference>
<keyword evidence="6" id="KW-0227">DNA damage</keyword>
<evidence type="ECO:0000256" key="3">
    <source>
        <dbReference type="ARBA" id="ARBA00022457"/>
    </source>
</evidence>